<dbReference type="PANTHER" id="PTHR12708:SF0">
    <property type="entry name" value="DNA POLYMERASE EPSILON SUBUNIT 2"/>
    <property type="match status" value="1"/>
</dbReference>
<dbReference type="VEuPathDB" id="VectorBase:HLOH_045307"/>
<dbReference type="Pfam" id="PF04042">
    <property type="entry name" value="DNA_pol_E_B"/>
    <property type="match status" value="1"/>
</dbReference>
<accession>A0A9J6H2U4</accession>
<dbReference type="AlphaFoldDB" id="A0A9J6H2U4"/>
<keyword evidence="10" id="KW-1185">Reference proteome</keyword>
<feature type="domain" description="DNA polymerase alpha/delta/epsilon subunit B" evidence="8">
    <location>
        <begin position="4"/>
        <end position="186"/>
    </location>
</feature>
<dbReference type="OMA" id="CENTIVL"/>
<comment type="subcellular location">
    <subcellularLocation>
        <location evidence="1">Nucleus</location>
    </subcellularLocation>
</comment>
<evidence type="ECO:0000256" key="4">
    <source>
        <dbReference type="ARBA" id="ARBA00023125"/>
    </source>
</evidence>
<evidence type="ECO:0000256" key="7">
    <source>
        <dbReference type="SAM" id="MobiDB-lite"/>
    </source>
</evidence>
<proteinExistence type="inferred from homology"/>
<evidence type="ECO:0000256" key="6">
    <source>
        <dbReference type="ARBA" id="ARBA00032930"/>
    </source>
</evidence>
<dbReference type="InterPro" id="IPR007185">
    <property type="entry name" value="DNA_pol_a/d/e_bsu"/>
</dbReference>
<evidence type="ECO:0000256" key="1">
    <source>
        <dbReference type="ARBA" id="ARBA00004123"/>
    </source>
</evidence>
<dbReference type="EMBL" id="JABSTR010000011">
    <property type="protein sequence ID" value="KAH9382082.1"/>
    <property type="molecule type" value="Genomic_DNA"/>
</dbReference>
<gene>
    <name evidence="9" type="ORF">HPB48_012079</name>
</gene>
<evidence type="ECO:0000313" key="10">
    <source>
        <dbReference type="Proteomes" id="UP000821853"/>
    </source>
</evidence>
<name>A0A9J6H2U4_HAELO</name>
<dbReference type="GO" id="GO:0003677">
    <property type="term" value="F:DNA binding"/>
    <property type="evidence" value="ECO:0007669"/>
    <property type="project" value="UniProtKB-KW"/>
</dbReference>
<evidence type="ECO:0000256" key="2">
    <source>
        <dbReference type="ARBA" id="ARBA00009560"/>
    </source>
</evidence>
<keyword evidence="4" id="KW-0238">DNA-binding</keyword>
<sequence>MFGPPTCFVLAGNFLSRSQGLQKDRQLLREGFKALADLLNEFPLLVKHARFRLCPGTQPGLPRHITEPLRPPPRNEGEDSSPPSSSSLADRCHWASNPCRLLYCGRELVLWRQDGLAKACRNAVHRPWDRTGLDLAQMYTRSLAANGHLSPLSPAVTPVYWEWDFALWLHPLPDAVACLDPCEAFTIEHAGCVFFNTGSFSKTDYGFRVYYPAFKRVEDSQIGAVSD</sequence>
<reference evidence="9 10" key="1">
    <citation type="journal article" date="2020" name="Cell">
        <title>Large-Scale Comparative Analyses of Tick Genomes Elucidate Their Genetic Diversity and Vector Capacities.</title>
        <authorList>
            <consortium name="Tick Genome and Microbiome Consortium (TIGMIC)"/>
            <person name="Jia N."/>
            <person name="Wang J."/>
            <person name="Shi W."/>
            <person name="Du L."/>
            <person name="Sun Y."/>
            <person name="Zhan W."/>
            <person name="Jiang J.F."/>
            <person name="Wang Q."/>
            <person name="Zhang B."/>
            <person name="Ji P."/>
            <person name="Bell-Sakyi L."/>
            <person name="Cui X.M."/>
            <person name="Yuan T.T."/>
            <person name="Jiang B.G."/>
            <person name="Yang W.F."/>
            <person name="Lam T.T."/>
            <person name="Chang Q.C."/>
            <person name="Ding S.J."/>
            <person name="Wang X.J."/>
            <person name="Zhu J.G."/>
            <person name="Ruan X.D."/>
            <person name="Zhao L."/>
            <person name="Wei J.T."/>
            <person name="Ye R.Z."/>
            <person name="Que T.C."/>
            <person name="Du C.H."/>
            <person name="Zhou Y.H."/>
            <person name="Cheng J.X."/>
            <person name="Dai P.F."/>
            <person name="Guo W.B."/>
            <person name="Han X.H."/>
            <person name="Huang E.J."/>
            <person name="Li L.F."/>
            <person name="Wei W."/>
            <person name="Gao Y.C."/>
            <person name="Liu J.Z."/>
            <person name="Shao H.Z."/>
            <person name="Wang X."/>
            <person name="Wang C.C."/>
            <person name="Yang T.C."/>
            <person name="Huo Q.B."/>
            <person name="Li W."/>
            <person name="Chen H.Y."/>
            <person name="Chen S.E."/>
            <person name="Zhou L.G."/>
            <person name="Ni X.B."/>
            <person name="Tian J.H."/>
            <person name="Sheng Y."/>
            <person name="Liu T."/>
            <person name="Pan Y.S."/>
            <person name="Xia L.Y."/>
            <person name="Li J."/>
            <person name="Zhao F."/>
            <person name="Cao W.C."/>
        </authorList>
    </citation>
    <scope>NUCLEOTIDE SEQUENCE [LARGE SCALE GENOMIC DNA]</scope>
    <source>
        <strain evidence="9">HaeL-2018</strain>
    </source>
</reference>
<keyword evidence="5" id="KW-0539">Nucleus</keyword>
<evidence type="ECO:0000256" key="3">
    <source>
        <dbReference type="ARBA" id="ARBA00022705"/>
    </source>
</evidence>
<keyword evidence="3" id="KW-0235">DNA replication</keyword>
<evidence type="ECO:0000313" key="9">
    <source>
        <dbReference type="EMBL" id="KAH9382082.1"/>
    </source>
</evidence>
<protein>
    <recommendedName>
        <fullName evidence="6">DNA polymerase II subunit 2</fullName>
    </recommendedName>
</protein>
<evidence type="ECO:0000259" key="8">
    <source>
        <dbReference type="Pfam" id="PF04042"/>
    </source>
</evidence>
<evidence type="ECO:0000256" key="5">
    <source>
        <dbReference type="ARBA" id="ARBA00023242"/>
    </source>
</evidence>
<dbReference type="OrthoDB" id="10254730at2759"/>
<dbReference type="InterPro" id="IPR016266">
    <property type="entry name" value="POLE2"/>
</dbReference>
<dbReference type="Proteomes" id="UP000821853">
    <property type="component" value="Chromosome 9"/>
</dbReference>
<dbReference type="GO" id="GO:0042276">
    <property type="term" value="P:error-prone translesion synthesis"/>
    <property type="evidence" value="ECO:0007669"/>
    <property type="project" value="TreeGrafter"/>
</dbReference>
<dbReference type="GO" id="GO:0006261">
    <property type="term" value="P:DNA-templated DNA replication"/>
    <property type="evidence" value="ECO:0007669"/>
    <property type="project" value="InterPro"/>
</dbReference>
<dbReference type="GO" id="GO:0008622">
    <property type="term" value="C:epsilon DNA polymerase complex"/>
    <property type="evidence" value="ECO:0007669"/>
    <property type="project" value="InterPro"/>
</dbReference>
<feature type="region of interest" description="Disordered" evidence="7">
    <location>
        <begin position="59"/>
        <end position="89"/>
    </location>
</feature>
<comment type="caution">
    <text evidence="9">The sequence shown here is derived from an EMBL/GenBank/DDBJ whole genome shotgun (WGS) entry which is preliminary data.</text>
</comment>
<organism evidence="9 10">
    <name type="scientific">Haemaphysalis longicornis</name>
    <name type="common">Bush tick</name>
    <dbReference type="NCBI Taxonomy" id="44386"/>
    <lineage>
        <taxon>Eukaryota</taxon>
        <taxon>Metazoa</taxon>
        <taxon>Ecdysozoa</taxon>
        <taxon>Arthropoda</taxon>
        <taxon>Chelicerata</taxon>
        <taxon>Arachnida</taxon>
        <taxon>Acari</taxon>
        <taxon>Parasitiformes</taxon>
        <taxon>Ixodida</taxon>
        <taxon>Ixodoidea</taxon>
        <taxon>Ixodidae</taxon>
        <taxon>Haemaphysalinae</taxon>
        <taxon>Haemaphysalis</taxon>
    </lineage>
</organism>
<comment type="similarity">
    <text evidence="2">Belongs to the DNA polymerase epsilon subunit B family.</text>
</comment>
<dbReference type="PANTHER" id="PTHR12708">
    <property type="entry name" value="DNA POLYMERASE EPSILON SUBUNIT B"/>
    <property type="match status" value="1"/>
</dbReference>